<evidence type="ECO:0000256" key="6">
    <source>
        <dbReference type="SAM" id="MobiDB-lite"/>
    </source>
</evidence>
<protein>
    <submittedName>
        <fullName evidence="8">Tape measure protein</fullName>
    </submittedName>
</protein>
<feature type="region of interest" description="Disordered" evidence="6">
    <location>
        <begin position="1098"/>
        <end position="1183"/>
    </location>
</feature>
<dbReference type="Proteomes" id="UP000258832">
    <property type="component" value="Segment"/>
</dbReference>
<keyword evidence="5" id="KW-0175">Coiled coil</keyword>
<reference evidence="9" key="1">
    <citation type="submission" date="2018-07" db="EMBL/GenBank/DDBJ databases">
        <authorList>
            <person name="Quirk P.G."/>
            <person name="Krulwich T.A."/>
        </authorList>
    </citation>
    <scope>NUCLEOTIDE SEQUENCE [LARGE SCALE GENOMIC DNA]</scope>
</reference>
<evidence type="ECO:0000256" key="4">
    <source>
        <dbReference type="ARBA" id="ARBA00022807"/>
    </source>
</evidence>
<name>A0A345MBF2_9CAUD</name>
<feature type="region of interest" description="Disordered" evidence="6">
    <location>
        <begin position="1027"/>
        <end position="1079"/>
    </location>
</feature>
<dbReference type="InterPro" id="IPR000064">
    <property type="entry name" value="NLP_P60_dom"/>
</dbReference>
<dbReference type="SUPFAM" id="SSF54001">
    <property type="entry name" value="Cysteine proteinases"/>
    <property type="match status" value="1"/>
</dbReference>
<feature type="region of interest" description="Disordered" evidence="6">
    <location>
        <begin position="1478"/>
        <end position="1503"/>
    </location>
</feature>
<comment type="similarity">
    <text evidence="1">Belongs to the peptidase C40 family.</text>
</comment>
<evidence type="ECO:0000313" key="8">
    <source>
        <dbReference type="EMBL" id="AXH67823.1"/>
    </source>
</evidence>
<feature type="coiled-coil region" evidence="5">
    <location>
        <begin position="251"/>
        <end position="278"/>
    </location>
</feature>
<dbReference type="EMBL" id="MH576973">
    <property type="protein sequence ID" value="AXH67823.1"/>
    <property type="molecule type" value="Genomic_DNA"/>
</dbReference>
<keyword evidence="3" id="KW-0378">Hydrolase</keyword>
<evidence type="ECO:0000259" key="7">
    <source>
        <dbReference type="PROSITE" id="PS51935"/>
    </source>
</evidence>
<feature type="compositionally biased region" description="Gly residues" evidence="6">
    <location>
        <begin position="1141"/>
        <end position="1150"/>
    </location>
</feature>
<gene>
    <name evidence="8" type="primary">17</name>
    <name evidence="8" type="ORF">SEA_BROMDEN_17</name>
</gene>
<evidence type="ECO:0000256" key="2">
    <source>
        <dbReference type="ARBA" id="ARBA00022670"/>
    </source>
</evidence>
<dbReference type="PROSITE" id="PS51935">
    <property type="entry name" value="NLPC_P60"/>
    <property type="match status" value="1"/>
</dbReference>
<dbReference type="Pfam" id="PF00877">
    <property type="entry name" value="NLPC_P60"/>
    <property type="match status" value="1"/>
</dbReference>
<dbReference type="GO" id="GO:0001897">
    <property type="term" value="P:symbiont-mediated cytolysis of host cell"/>
    <property type="evidence" value="ECO:0007669"/>
    <property type="project" value="UniProtKB-ARBA"/>
</dbReference>
<proteinExistence type="inferred from homology"/>
<dbReference type="GO" id="GO:0008234">
    <property type="term" value="F:cysteine-type peptidase activity"/>
    <property type="evidence" value="ECO:0007669"/>
    <property type="project" value="UniProtKB-KW"/>
</dbReference>
<keyword evidence="4" id="KW-0788">Thiol protease</keyword>
<dbReference type="InterPro" id="IPR038765">
    <property type="entry name" value="Papain-like_cys_pep_sf"/>
</dbReference>
<evidence type="ECO:0000256" key="3">
    <source>
        <dbReference type="ARBA" id="ARBA00022801"/>
    </source>
</evidence>
<dbReference type="GO" id="GO:0006508">
    <property type="term" value="P:proteolysis"/>
    <property type="evidence" value="ECO:0007669"/>
    <property type="project" value="UniProtKB-KW"/>
</dbReference>
<evidence type="ECO:0000256" key="5">
    <source>
        <dbReference type="SAM" id="Coils"/>
    </source>
</evidence>
<organism evidence="8 9">
    <name type="scientific">Mycobacterium phage Bromden</name>
    <dbReference type="NCBI Taxonomy" id="2283252"/>
    <lineage>
        <taxon>Viruses</taxon>
        <taxon>Duplodnaviria</taxon>
        <taxon>Heunggongvirae</taxon>
        <taxon>Uroviricota</taxon>
        <taxon>Caudoviricetes</taxon>
        <taxon>Vilmaviridae</taxon>
        <taxon>Lclasvirinae</taxon>
        <taxon>Bromdenvirus</taxon>
        <taxon>Bromdenvirus bromden</taxon>
    </lineage>
</organism>
<accession>A0A345MBF2</accession>
<dbReference type="Gene3D" id="3.90.1720.10">
    <property type="entry name" value="endopeptidase domain like (from Nostoc punctiforme)"/>
    <property type="match status" value="1"/>
</dbReference>
<dbReference type="KEGG" id="vg:63209829"/>
<feature type="region of interest" description="Disordered" evidence="6">
    <location>
        <begin position="1636"/>
        <end position="1668"/>
    </location>
</feature>
<evidence type="ECO:0000256" key="1">
    <source>
        <dbReference type="ARBA" id="ARBA00007074"/>
    </source>
</evidence>
<dbReference type="GeneID" id="63209829"/>
<feature type="region of interest" description="Disordered" evidence="6">
    <location>
        <begin position="1528"/>
        <end position="1563"/>
    </location>
</feature>
<evidence type="ECO:0000313" key="9">
    <source>
        <dbReference type="Proteomes" id="UP000258832"/>
    </source>
</evidence>
<feature type="compositionally biased region" description="Polar residues" evidence="6">
    <location>
        <begin position="1554"/>
        <end position="1563"/>
    </location>
</feature>
<feature type="domain" description="NlpC/P60" evidence="7">
    <location>
        <begin position="1277"/>
        <end position="1411"/>
    </location>
</feature>
<dbReference type="RefSeq" id="YP_010013247.1">
    <property type="nucleotide sequence ID" value="NC_053510.1"/>
</dbReference>
<keyword evidence="2" id="KW-0645">Protease</keyword>
<keyword evidence="9" id="KW-1185">Reference proteome</keyword>
<sequence length="1697" mass="176145">MAEFVAAQASVLIVPTLGKGANSFHQKLKEQLQTVRESVDVKVKADTAAMVAEVQATKEMLERDPINIRVETDNNGIKELVKNVTEVRHKYEDLKGDFRRGLTLNLKVVGLSALTQLGPMLASLNTSIVQLSQSSLLLPGIMSGVASSVGAAMVGSRGLTDAFKAQSDASKNVAEAGKQQRDANRAIRDSTRDLNNAIRDTKRNLEDLNAQLRDAPLDEAEAMLNLQEAQYEASQKFGKTAFQQQRDALGLAKAESQLAETRRRNVRLGQDVAEANAKGVNGSDAVVAAQERLTKALEDLAMQTGPIRALNDAMAKLSPNARDFVDRVSSLKGVWDGLRSTVQDRLFDGLGASVQTLAGQDLPILERGLTGIAGAINGNLKTAMSQLATDENKGFLGRIFGNTEEAQNRFSTALKPLLDSFIQLSAAGSDYLPRLSNAFGDVLNRFDGFIERADADGSLDKWINNGLDSLTQLGNSLINVGSIMNTISEAFTGTGGKGLLELLETGTKRLADFLKGAEGQQKLKQFFLDARTELNNWKPLLSQLPGLIKNVATAGQQWANMVMPFLTTAASLLKEHPGLVMAIFSAYMTWRTISPIIGTINLLLSSETGMVGAAKKAGRAVGKGEGLTGKLGVLASMVGSGGVVMTGLSLVAGFLLNEWVTAQNEAAEAVSYHASMISRLKGEMDGLTGSLTTQGLQNKLDAARQWTDIHQTDGKPKDLVAAANSFGVDLPTFMGALTPTNQAARNAVTGKARQTVLDDLNKQGLETVLGKDALNALNLYNQNAAPDKKITNDVLADIATGVNPESKKLFEDAKKSNLIHFNESDLLYGYNKPWGFIPGTDPSGKGLSPVARDAANVSGFVLNDTGNALQVGSDIRSTNEALYGKATLTPAGQQMFGPFGSPQASFENGSHDAAVRVDTTLQNLPPQFVKDVESNGGHFEELPDGVIIHMRKDRASQYVTPGAYAGGGLLSGPGTGRSDSMLARVSNGEFIIRADSVAKYGRDFFSMLNEGQLPRFDGGGLVDLILPGGGSSVPPPAPSQSLNPVDLARGLPRGPAQSSAPANRFDAPTPLDMLPKPVIPMPDLANPGLYDPASGKYGAAPASAVQQPLKPGVDGDKGEASGPNVPPTDPRSPGYKQPNHGLGGSPGPGNGTAHLTGPGGTPVSPGVASALPSNGGIPGLTPTATDPLGLSGLPKEIQPVTILEQIGEILLSAVLGFFGLDPTYFNVGKRIFTGLTGKKDEPTEANPGVQSILDGYPNPLANGQNPYVGTSIYDTAFDPASQRASNMAELMRGKPYTWGGSTLDGTDCSGLVMYVVDAYSGKEFSGRTGGTGGFASSLPAKGGVIISDPSQAPPGTLRVGWNASHTAGTLPDGRNFESSTFGKPIAVGAGASGYNDPQFTNWAYFPAPGYANGGFLSGAGTGRSDSMLARVSNGEFITRASSVAKYGRSLFDALNAGTIDPGMLPGFADGTPPIPGLPVPVPQTPQQAGPLPDPNGQDAQAAQQVTDTAANALEGVSGALNGVNMGSSGAIPGAEAPDGAQQGKDPRSILGAAPTNTDHNNPALSKGIQGAFSTVGSLASMAASAAMSAGTFGAGAAGASGAAGSGIQAGAQIAGQVATGALNILSSLLVGSAPGSTGTTQSAYGAPVLPQGPPQSSGGGPAVVNNYGDIHTANYDEFYKGQQRREAQQQAPILPQR</sequence>